<dbReference type="CDD" id="cd12278">
    <property type="entry name" value="RRM_eIF3B"/>
    <property type="match status" value="1"/>
</dbReference>
<dbReference type="OrthoDB" id="10250414at2759"/>
<evidence type="ECO:0000259" key="10">
    <source>
        <dbReference type="PROSITE" id="PS50102"/>
    </source>
</evidence>
<comment type="function">
    <text evidence="8">RNA-binding component of the eukaryotic translation initiation factor 3 (eIF-3) complex, which is involved in protein synthesis of a specialized repertoire of mRNAs and, together with other initiation factors, stimulates binding of mRNA and methionyl-tRNAi to the 40S ribosome. The eIF-3 complex specifically targets and initiates translation of a subset of mRNAs involved in cell proliferation.</text>
</comment>
<keyword evidence="4" id="KW-0853">WD repeat</keyword>
<evidence type="ECO:0000256" key="5">
    <source>
        <dbReference type="ARBA" id="ARBA00022737"/>
    </source>
</evidence>
<sequence length="737" mass="84854">MAPSYENLPMEDDEFDESQIDFSDLDDQYQVRLDEGLDAFVVVDGLPVVPEDSRPKLVKFVLRKLNSVGRVKDDGVFMPLDDEGKTEGFAFVEYNAPSEAIAAVKQLHGTPLDKKHTMAVNKLTDIDRFGKEGRIEDEYQEPEYPPFEQTEHLRSWLGDSDGRDQMVMFRGDKVGVFWNDKEDPPEVVVDRENWTESFVQWSPQGTFLTSMHAQGVQLWGGKAWSRQKRFSHPGVNLVDFSPNEKYITTWSHRPLQVDENHPVPLLSLEEDGKNYIVWDIATGKPLRSFTTIDVPSGTDAEGNPVKKKMQWPTFKWSSDDKYVARMTQGQSIAVYELPRMNMLDKQNIKIEGVMDFEWAPATPKRDGIRNYEQLFCYWTPELGSNPAKVGLMTIPSKEIVRTRNLFNVSDAKLHWQSEAAYVCVKVDRHSKSKKSLATNLEIFRVREKGVPVEVVDSIKDTVINFAWEPKGNRFVLITTGEIPAQTAVPPKTAVSFFAPEKVKGGAVGNFRHIRTIDKKNSNAIYWSPKGRFVVVASLQSQQSYELDFWDLSFEKPKDEKDENEKDLTANLQLMDTAEHYGITDIEWDPTGRYVATVASAFRHRMENGYHMYDFRGQLLREEGIEQFKQLIWRPRPPTLLSKEEQTEIRKNLRNYSKIFDEQDLAKKNTANRQVVEQRRRLLQEWLGWRESMIEMLKEEGAEIELNGGKIRSEDDEGAEEIEEIVEEIIDESEEVVS</sequence>
<name>A0A6A6SR79_9PLEO</name>
<evidence type="ECO:0000256" key="3">
    <source>
        <dbReference type="ARBA" id="ARBA00022540"/>
    </source>
</evidence>
<evidence type="ECO:0000313" key="12">
    <source>
        <dbReference type="Proteomes" id="UP000799324"/>
    </source>
</evidence>
<comment type="subcellular location">
    <subcellularLocation>
        <location evidence="1 8 9">Cytoplasm</location>
    </subcellularLocation>
</comment>
<proteinExistence type="inferred from homology"/>
<dbReference type="Gene3D" id="3.30.70.330">
    <property type="match status" value="1"/>
</dbReference>
<dbReference type="HAMAP" id="MF_03001">
    <property type="entry name" value="eIF3b"/>
    <property type="match status" value="1"/>
</dbReference>
<dbReference type="PROSITE" id="PS50102">
    <property type="entry name" value="RRM"/>
    <property type="match status" value="1"/>
</dbReference>
<dbReference type="Gene3D" id="2.130.10.10">
    <property type="entry name" value="YVTN repeat-like/Quinoprotein amine dehydrogenase"/>
    <property type="match status" value="2"/>
</dbReference>
<dbReference type="InterPro" id="IPR000504">
    <property type="entry name" value="RRM_dom"/>
</dbReference>
<dbReference type="GO" id="GO:0003723">
    <property type="term" value="F:RNA binding"/>
    <property type="evidence" value="ECO:0007669"/>
    <property type="project" value="UniProtKB-UniRule"/>
</dbReference>
<dbReference type="PIRSF" id="PIRSF036424">
    <property type="entry name" value="eIF3b"/>
    <property type="match status" value="1"/>
</dbReference>
<keyword evidence="6 8" id="KW-0694">RNA-binding</keyword>
<comment type="similarity">
    <text evidence="8 9">Belongs to the eIF-3 subunit B family.</text>
</comment>
<dbReference type="GO" id="GO:0033290">
    <property type="term" value="C:eukaryotic 48S preinitiation complex"/>
    <property type="evidence" value="ECO:0007669"/>
    <property type="project" value="UniProtKB-UniRule"/>
</dbReference>
<keyword evidence="7 8" id="KW-0648">Protein biosynthesis</keyword>
<dbReference type="GO" id="GO:0031369">
    <property type="term" value="F:translation initiation factor binding"/>
    <property type="evidence" value="ECO:0007669"/>
    <property type="project" value="InterPro"/>
</dbReference>
<dbReference type="SUPFAM" id="SSF82171">
    <property type="entry name" value="DPP6 N-terminal domain-like"/>
    <property type="match status" value="1"/>
</dbReference>
<keyword evidence="2 8" id="KW-0963">Cytoplasm</keyword>
<gene>
    <name evidence="8" type="primary">PRT1</name>
    <name evidence="11" type="ORF">K491DRAFT_199832</name>
</gene>
<dbReference type="Proteomes" id="UP000799324">
    <property type="component" value="Unassembled WGS sequence"/>
</dbReference>
<feature type="domain" description="RRM" evidence="10">
    <location>
        <begin position="39"/>
        <end position="125"/>
    </location>
</feature>
<dbReference type="FunFam" id="3.30.70.330:FF:000235">
    <property type="entry name" value="Eukaryotic translation initiation factor 3 subunit B"/>
    <property type="match status" value="1"/>
</dbReference>
<evidence type="ECO:0000256" key="1">
    <source>
        <dbReference type="ARBA" id="ARBA00004496"/>
    </source>
</evidence>
<dbReference type="Pfam" id="PF08662">
    <property type="entry name" value="eIF2A"/>
    <property type="match status" value="1"/>
</dbReference>
<evidence type="ECO:0000256" key="9">
    <source>
        <dbReference type="PIRNR" id="PIRNR036424"/>
    </source>
</evidence>
<reference evidence="11" key="1">
    <citation type="journal article" date="2020" name="Stud. Mycol.">
        <title>101 Dothideomycetes genomes: a test case for predicting lifestyles and emergence of pathogens.</title>
        <authorList>
            <person name="Haridas S."/>
            <person name="Albert R."/>
            <person name="Binder M."/>
            <person name="Bloem J."/>
            <person name="Labutti K."/>
            <person name="Salamov A."/>
            <person name="Andreopoulos B."/>
            <person name="Baker S."/>
            <person name="Barry K."/>
            <person name="Bills G."/>
            <person name="Bluhm B."/>
            <person name="Cannon C."/>
            <person name="Castanera R."/>
            <person name="Culley D."/>
            <person name="Daum C."/>
            <person name="Ezra D."/>
            <person name="Gonzalez J."/>
            <person name="Henrissat B."/>
            <person name="Kuo A."/>
            <person name="Liang C."/>
            <person name="Lipzen A."/>
            <person name="Lutzoni F."/>
            <person name="Magnuson J."/>
            <person name="Mondo S."/>
            <person name="Nolan M."/>
            <person name="Ohm R."/>
            <person name="Pangilinan J."/>
            <person name="Park H.-J."/>
            <person name="Ramirez L."/>
            <person name="Alfaro M."/>
            <person name="Sun H."/>
            <person name="Tritt A."/>
            <person name="Yoshinaga Y."/>
            <person name="Zwiers L.-H."/>
            <person name="Turgeon B."/>
            <person name="Goodwin S."/>
            <person name="Spatafora J."/>
            <person name="Crous P."/>
            <person name="Grigoriev I."/>
        </authorList>
    </citation>
    <scope>NUCLEOTIDE SEQUENCE</scope>
    <source>
        <strain evidence="11">CBS 122681</strain>
    </source>
</reference>
<evidence type="ECO:0000256" key="2">
    <source>
        <dbReference type="ARBA" id="ARBA00022490"/>
    </source>
</evidence>
<accession>A0A6A6SR79</accession>
<keyword evidence="12" id="KW-1185">Reference proteome</keyword>
<dbReference type="AlphaFoldDB" id="A0A6A6SR79"/>
<dbReference type="GO" id="GO:0005852">
    <property type="term" value="C:eukaryotic translation initiation factor 3 complex"/>
    <property type="evidence" value="ECO:0007669"/>
    <property type="project" value="UniProtKB-UniRule"/>
</dbReference>
<keyword evidence="5" id="KW-0677">Repeat</keyword>
<dbReference type="InterPro" id="IPR015943">
    <property type="entry name" value="WD40/YVTN_repeat-like_dom_sf"/>
</dbReference>
<evidence type="ECO:0000256" key="6">
    <source>
        <dbReference type="ARBA" id="ARBA00022884"/>
    </source>
</evidence>
<dbReference type="GO" id="GO:0016282">
    <property type="term" value="C:eukaryotic 43S preinitiation complex"/>
    <property type="evidence" value="ECO:0007669"/>
    <property type="project" value="UniProtKB-UniRule"/>
</dbReference>
<evidence type="ECO:0000256" key="8">
    <source>
        <dbReference type="HAMAP-Rule" id="MF_03001"/>
    </source>
</evidence>
<dbReference type="InterPro" id="IPR035979">
    <property type="entry name" value="RBD_domain_sf"/>
</dbReference>
<dbReference type="PANTHER" id="PTHR14068:SF0">
    <property type="entry name" value="EUKARYOTIC TRANSLATION INITIATION FACTOR 3 SUBUNIT B"/>
    <property type="match status" value="1"/>
</dbReference>
<evidence type="ECO:0000256" key="7">
    <source>
        <dbReference type="ARBA" id="ARBA00022917"/>
    </source>
</evidence>
<keyword evidence="3 8" id="KW-0396">Initiation factor</keyword>
<dbReference type="Pfam" id="PF00076">
    <property type="entry name" value="RRM_1"/>
    <property type="match status" value="1"/>
</dbReference>
<protein>
    <recommendedName>
        <fullName evidence="8">Eukaryotic translation initiation factor 3 subunit B</fullName>
        <shortName evidence="8">eIF3b</shortName>
    </recommendedName>
    <alternativeName>
        <fullName evidence="8">Eukaryotic translation initiation factor 3 90 kDa subunit homolog</fullName>
        <shortName evidence="8">eIF3 p90</shortName>
    </alternativeName>
    <alternativeName>
        <fullName evidence="8">Translation initiation factor eIF3, p90 subunit homolog</fullName>
    </alternativeName>
</protein>
<dbReference type="EMBL" id="MU004490">
    <property type="protein sequence ID" value="KAF2649481.1"/>
    <property type="molecule type" value="Genomic_DNA"/>
</dbReference>
<dbReference type="InterPro" id="IPR034363">
    <property type="entry name" value="eIF3B_RRM"/>
</dbReference>
<evidence type="ECO:0000256" key="4">
    <source>
        <dbReference type="ARBA" id="ARBA00022574"/>
    </source>
</evidence>
<dbReference type="PANTHER" id="PTHR14068">
    <property type="entry name" value="EUKARYOTIC TRANSLATION INITIATION FACTOR 3 EIF3 -RELATED"/>
    <property type="match status" value="1"/>
</dbReference>
<comment type="subunit">
    <text evidence="8 9">Component of the eukaryotic translation initiation factor 3 (eIF-3) complex.</text>
</comment>
<dbReference type="InterPro" id="IPR012677">
    <property type="entry name" value="Nucleotide-bd_a/b_plait_sf"/>
</dbReference>
<organism evidence="11 12">
    <name type="scientific">Lophiostoma macrostomum CBS 122681</name>
    <dbReference type="NCBI Taxonomy" id="1314788"/>
    <lineage>
        <taxon>Eukaryota</taxon>
        <taxon>Fungi</taxon>
        <taxon>Dikarya</taxon>
        <taxon>Ascomycota</taxon>
        <taxon>Pezizomycotina</taxon>
        <taxon>Dothideomycetes</taxon>
        <taxon>Pleosporomycetidae</taxon>
        <taxon>Pleosporales</taxon>
        <taxon>Lophiostomataceae</taxon>
        <taxon>Lophiostoma</taxon>
    </lineage>
</organism>
<dbReference type="GO" id="GO:0003743">
    <property type="term" value="F:translation initiation factor activity"/>
    <property type="evidence" value="ECO:0007669"/>
    <property type="project" value="UniProtKB-UniRule"/>
</dbReference>
<dbReference type="GO" id="GO:0001732">
    <property type="term" value="P:formation of cytoplasmic translation initiation complex"/>
    <property type="evidence" value="ECO:0007669"/>
    <property type="project" value="UniProtKB-UniRule"/>
</dbReference>
<dbReference type="SUPFAM" id="SSF54928">
    <property type="entry name" value="RNA-binding domain, RBD"/>
    <property type="match status" value="1"/>
</dbReference>
<dbReference type="InterPro" id="IPR013979">
    <property type="entry name" value="TIF_beta_prop-like"/>
</dbReference>
<dbReference type="FunFam" id="2.130.10.10:FF:000419">
    <property type="entry name" value="Eukaryotic translation initiation factor 3 subunit B"/>
    <property type="match status" value="1"/>
</dbReference>
<dbReference type="InterPro" id="IPR011400">
    <property type="entry name" value="EIF3B"/>
</dbReference>
<comment type="function">
    <text evidence="9">Component of the eukaryotic translation initiation factor 3 (eIF-3) complex, which is involved in protein synthesis and, together with other initiation factors, stimulates binding of mRNA and methionyl-tRNAi to the 40S ribosome.</text>
</comment>
<evidence type="ECO:0000313" key="11">
    <source>
        <dbReference type="EMBL" id="KAF2649481.1"/>
    </source>
</evidence>